<evidence type="ECO:0000313" key="2">
    <source>
        <dbReference type="Proteomes" id="UP001354931"/>
    </source>
</evidence>
<keyword evidence="2" id="KW-1185">Reference proteome</keyword>
<accession>A0ABU6FJP3</accession>
<dbReference type="EMBL" id="JAOZYC010000184">
    <property type="protein sequence ID" value="MEB8343017.1"/>
    <property type="molecule type" value="Genomic_DNA"/>
</dbReference>
<gene>
    <name evidence="1" type="ORF">OKJ99_36560</name>
</gene>
<dbReference type="RefSeq" id="WP_326022630.1">
    <property type="nucleotide sequence ID" value="NZ_JAOZYC010000184.1"/>
</dbReference>
<evidence type="ECO:0000313" key="1">
    <source>
        <dbReference type="EMBL" id="MEB8343017.1"/>
    </source>
</evidence>
<organism evidence="1 2">
    <name type="scientific">Streptomyces endophyticus</name>
    <dbReference type="NCBI Taxonomy" id="714166"/>
    <lineage>
        <taxon>Bacteria</taxon>
        <taxon>Bacillati</taxon>
        <taxon>Actinomycetota</taxon>
        <taxon>Actinomycetes</taxon>
        <taxon>Kitasatosporales</taxon>
        <taxon>Streptomycetaceae</taxon>
        <taxon>Streptomyces</taxon>
    </lineage>
</organism>
<reference evidence="1 2" key="1">
    <citation type="submission" date="2022-10" db="EMBL/GenBank/DDBJ databases">
        <authorList>
            <person name="Xie J."/>
            <person name="Shen N."/>
        </authorList>
    </citation>
    <scope>NUCLEOTIDE SEQUENCE [LARGE SCALE GENOMIC DNA]</scope>
    <source>
        <strain evidence="1 2">YIM65594</strain>
    </source>
</reference>
<name>A0ABU6FJP3_9ACTN</name>
<dbReference type="Proteomes" id="UP001354931">
    <property type="component" value="Unassembled WGS sequence"/>
</dbReference>
<protein>
    <submittedName>
        <fullName evidence="1">Uncharacterized protein</fullName>
    </submittedName>
</protein>
<comment type="caution">
    <text evidence="1">The sequence shown here is derived from an EMBL/GenBank/DDBJ whole genome shotgun (WGS) entry which is preliminary data.</text>
</comment>
<proteinExistence type="predicted"/>
<sequence>MRQAWGEDWWLAWPLLQRVAVGDVLQNSRGSLRPAGTLAERRIEYEVTAPEARGEFVYDAGGGIDLRFKAAGSTDPLFAGLAEADAGVLLQFGRQTGAVVAYRGLAETAVPDTRQLAVQLIGRYWQGRWDQDLLAVTQAVHADAAAVLVTDGVDAAVELRLAASASAGPVQLVDLAGGAEVVRGRHLGFQWIGDAVTPLYRVVRLRHKWLGGVREEFGPVQPGRGLNGEPVPEVLLEEALDDPSAVLEFPSRPEGDPSAEEAL</sequence>